<evidence type="ECO:0000313" key="1">
    <source>
        <dbReference type="Proteomes" id="UP000887565"/>
    </source>
</evidence>
<reference evidence="2" key="1">
    <citation type="submission" date="2022-11" db="UniProtKB">
        <authorList>
            <consortium name="WormBaseParasite"/>
        </authorList>
    </citation>
    <scope>IDENTIFICATION</scope>
</reference>
<protein>
    <submittedName>
        <fullName evidence="2">Uncharacterized protein</fullName>
    </submittedName>
</protein>
<dbReference type="AlphaFoldDB" id="A0A915J7L7"/>
<dbReference type="WBParaSite" id="nRc.2.0.1.t22453-RA">
    <property type="protein sequence ID" value="nRc.2.0.1.t22453-RA"/>
    <property type="gene ID" value="nRc.2.0.1.g22453"/>
</dbReference>
<accession>A0A915J7L7</accession>
<dbReference type="Proteomes" id="UP000887565">
    <property type="component" value="Unplaced"/>
</dbReference>
<name>A0A915J7L7_ROMCU</name>
<sequence length="77" mass="7935">MKNSTDESICGGWRGVASVIQCDVRALGGCDMAGGGSEIEEDVAGSTSIGCSSNNGALNTSFGRFFKASIPLWIWAS</sequence>
<organism evidence="1 2">
    <name type="scientific">Romanomermis culicivorax</name>
    <name type="common">Nematode worm</name>
    <dbReference type="NCBI Taxonomy" id="13658"/>
    <lineage>
        <taxon>Eukaryota</taxon>
        <taxon>Metazoa</taxon>
        <taxon>Ecdysozoa</taxon>
        <taxon>Nematoda</taxon>
        <taxon>Enoplea</taxon>
        <taxon>Dorylaimia</taxon>
        <taxon>Mermithida</taxon>
        <taxon>Mermithoidea</taxon>
        <taxon>Mermithidae</taxon>
        <taxon>Romanomermis</taxon>
    </lineage>
</organism>
<keyword evidence="1" id="KW-1185">Reference proteome</keyword>
<proteinExistence type="predicted"/>
<evidence type="ECO:0000313" key="2">
    <source>
        <dbReference type="WBParaSite" id="nRc.2.0.1.t22453-RA"/>
    </source>
</evidence>